<dbReference type="Gene3D" id="3.40.630.30">
    <property type="match status" value="1"/>
</dbReference>
<dbReference type="EMBL" id="JAVLVT010000003">
    <property type="protein sequence ID" value="MDS1270108.1"/>
    <property type="molecule type" value="Genomic_DNA"/>
</dbReference>
<sequence>MDTWWWQRLATDWPALHLVERDGWHLGTSGGTSRRANSARAIHDAAPIEPVIEHYTTRGHTPCVQVGPGQQHLDQRLAAAGFETCGTTVLLARDTTPHHRPQPDVEIRDTPDARWDALNEPLGVTAESAAITARILAPADVGYAVHASGRARGCAVHAPSAGTVGIYALATEERARRQGLARQVLSALLAWGHARQASRAYLAVESVNRAALELYVQAGFHHVSRYHYRIRRMTSVS</sequence>
<name>A0ABU2H486_9ACTN</name>
<organism evidence="2 3">
    <name type="scientific">Lipingzhangella rawalii</name>
    <dbReference type="NCBI Taxonomy" id="2055835"/>
    <lineage>
        <taxon>Bacteria</taxon>
        <taxon>Bacillati</taxon>
        <taxon>Actinomycetota</taxon>
        <taxon>Actinomycetes</taxon>
        <taxon>Streptosporangiales</taxon>
        <taxon>Nocardiopsidaceae</taxon>
        <taxon>Lipingzhangella</taxon>
    </lineage>
</organism>
<proteinExistence type="predicted"/>
<dbReference type="CDD" id="cd04301">
    <property type="entry name" value="NAT_SF"/>
    <property type="match status" value="1"/>
</dbReference>
<dbReference type="InterPro" id="IPR000182">
    <property type="entry name" value="GNAT_dom"/>
</dbReference>
<evidence type="ECO:0000313" key="2">
    <source>
        <dbReference type="EMBL" id="MDS1270108.1"/>
    </source>
</evidence>
<reference evidence="3" key="1">
    <citation type="submission" date="2023-07" db="EMBL/GenBank/DDBJ databases">
        <title>Novel species in the genus Lipingzhangella isolated from Sambhar Salt Lake.</title>
        <authorList>
            <person name="Jiya N."/>
            <person name="Kajale S."/>
            <person name="Sharma A."/>
        </authorList>
    </citation>
    <scope>NUCLEOTIDE SEQUENCE [LARGE SCALE GENOMIC DNA]</scope>
    <source>
        <strain evidence="3">LS1_29</strain>
    </source>
</reference>
<protein>
    <submittedName>
        <fullName evidence="2">GNAT family N-acetyltransferase</fullName>
    </submittedName>
</protein>
<dbReference type="Proteomes" id="UP001250214">
    <property type="component" value="Unassembled WGS sequence"/>
</dbReference>
<dbReference type="SUPFAM" id="SSF55729">
    <property type="entry name" value="Acyl-CoA N-acyltransferases (Nat)"/>
    <property type="match status" value="1"/>
</dbReference>
<dbReference type="InterPro" id="IPR016181">
    <property type="entry name" value="Acyl_CoA_acyltransferase"/>
</dbReference>
<comment type="caution">
    <text evidence="2">The sequence shown here is derived from an EMBL/GenBank/DDBJ whole genome shotgun (WGS) entry which is preliminary data.</text>
</comment>
<dbReference type="RefSeq" id="WP_310911648.1">
    <property type="nucleotide sequence ID" value="NZ_JAVLVT010000003.1"/>
</dbReference>
<evidence type="ECO:0000259" key="1">
    <source>
        <dbReference type="PROSITE" id="PS51186"/>
    </source>
</evidence>
<dbReference type="PANTHER" id="PTHR43072:SF60">
    <property type="entry name" value="L-2,4-DIAMINOBUTYRIC ACID ACETYLTRANSFERASE"/>
    <property type="match status" value="1"/>
</dbReference>
<dbReference type="PROSITE" id="PS51186">
    <property type="entry name" value="GNAT"/>
    <property type="match status" value="1"/>
</dbReference>
<dbReference type="Pfam" id="PF24553">
    <property type="entry name" value="Rv0428c_C"/>
    <property type="match status" value="1"/>
</dbReference>
<evidence type="ECO:0000313" key="3">
    <source>
        <dbReference type="Proteomes" id="UP001250214"/>
    </source>
</evidence>
<keyword evidence="3" id="KW-1185">Reference proteome</keyword>
<feature type="domain" description="N-acetyltransferase" evidence="1">
    <location>
        <begin position="105"/>
        <end position="237"/>
    </location>
</feature>
<accession>A0ABU2H486</accession>
<dbReference type="PANTHER" id="PTHR43072">
    <property type="entry name" value="N-ACETYLTRANSFERASE"/>
    <property type="match status" value="1"/>
</dbReference>
<gene>
    <name evidence="2" type="ORF">RIF23_07355</name>
</gene>
<dbReference type="InterPro" id="IPR056935">
    <property type="entry name" value="Rv0428c-like_C"/>
</dbReference>